<dbReference type="EMBL" id="FO082276">
    <property type="protein sequence ID" value="CCO15825.1"/>
    <property type="molecule type" value="Genomic_DNA"/>
</dbReference>
<evidence type="ECO:0000313" key="5">
    <source>
        <dbReference type="Proteomes" id="UP000198341"/>
    </source>
</evidence>
<keyword evidence="5" id="KW-1185">Reference proteome</keyword>
<dbReference type="STRING" id="41875.K8ETN7"/>
<dbReference type="InterPro" id="IPR050910">
    <property type="entry name" value="JMJD6_ArgDemeth/LysHydrox"/>
</dbReference>
<dbReference type="RefSeq" id="XP_007514388.1">
    <property type="nucleotide sequence ID" value="XM_007514326.1"/>
</dbReference>
<evidence type="ECO:0000256" key="2">
    <source>
        <dbReference type="SAM" id="Phobius"/>
    </source>
</evidence>
<evidence type="ECO:0000313" key="4">
    <source>
        <dbReference type="EMBL" id="CCO15825.1"/>
    </source>
</evidence>
<gene>
    <name evidence="4" type="ORF">Bathy03g04710</name>
</gene>
<dbReference type="GeneID" id="19017008"/>
<dbReference type="OrthoDB" id="438164at2759"/>
<keyword evidence="2" id="KW-0472">Membrane</keyword>
<sequence length="371" mass="43627">MSTQMLDDDDIWDNKHEKRKKEQQREQRRRRKSLVLILLTLCLFLLVWYVEHNERDAFYVREIDDDVFDPEDGKGGGGGWKRYAVPAHEEKEENECTIDRCHIRDLSLAKFNRKYREKKPVVVTFDTKFDDEEEKNERESDFFYEMNRKENVLKTHGEKTIVLSSANTFSYEKKEVKLKDYLDERGKYLKPVQLHQRADKIWYWFGDNDHDAFGDFFPSFKRTSLIGKKYVPDNASVAYSYGVGGPLSGVPYHIHGPGWSESIYGRKKWFLSPPMFEPVFNGNETAARAAMRFKANGNKAKFKMKTMNMNGKNENNKKKNKNGIDVDKYGNEKKVLACVVHPNQAVYFPDRWWHATLNLDESVFISSFVNY</sequence>
<keyword evidence="2" id="KW-1133">Transmembrane helix</keyword>
<dbReference type="PANTHER" id="PTHR12480">
    <property type="entry name" value="ARGININE DEMETHYLASE AND LYSYL-HYDROXYLASE JMJD"/>
    <property type="match status" value="1"/>
</dbReference>
<dbReference type="GO" id="GO:0000987">
    <property type="term" value="F:cis-regulatory region sequence-specific DNA binding"/>
    <property type="evidence" value="ECO:0007669"/>
    <property type="project" value="TreeGrafter"/>
</dbReference>
<name>K8ETN7_9CHLO</name>
<accession>K8ETN7</accession>
<evidence type="ECO:0000259" key="3">
    <source>
        <dbReference type="PROSITE" id="PS51184"/>
    </source>
</evidence>
<feature type="region of interest" description="Disordered" evidence="1">
    <location>
        <begin position="1"/>
        <end position="25"/>
    </location>
</feature>
<dbReference type="PANTHER" id="PTHR12480:SF21">
    <property type="entry name" value="JMJC DOMAIN-CONTAINING PROTEIN 8"/>
    <property type="match status" value="1"/>
</dbReference>
<dbReference type="Gene3D" id="2.60.120.650">
    <property type="entry name" value="Cupin"/>
    <property type="match status" value="1"/>
</dbReference>
<organism evidence="4 5">
    <name type="scientific">Bathycoccus prasinos</name>
    <dbReference type="NCBI Taxonomy" id="41875"/>
    <lineage>
        <taxon>Eukaryota</taxon>
        <taxon>Viridiplantae</taxon>
        <taxon>Chlorophyta</taxon>
        <taxon>Mamiellophyceae</taxon>
        <taxon>Mamiellales</taxon>
        <taxon>Bathycoccaceae</taxon>
        <taxon>Bathycoccus</taxon>
    </lineage>
</organism>
<keyword evidence="2" id="KW-0812">Transmembrane</keyword>
<reference evidence="4 5" key="1">
    <citation type="submission" date="2011-10" db="EMBL/GenBank/DDBJ databases">
        <authorList>
            <person name="Genoscope - CEA"/>
        </authorList>
    </citation>
    <scope>NUCLEOTIDE SEQUENCE [LARGE SCALE GENOMIC DNA]</scope>
    <source>
        <strain evidence="4 5">RCC 1105</strain>
    </source>
</reference>
<dbReference type="KEGG" id="bpg:Bathy03g04710"/>
<evidence type="ECO:0000256" key="1">
    <source>
        <dbReference type="SAM" id="MobiDB-lite"/>
    </source>
</evidence>
<proteinExistence type="predicted"/>
<dbReference type="SUPFAM" id="SSF51197">
    <property type="entry name" value="Clavaminate synthase-like"/>
    <property type="match status" value="1"/>
</dbReference>
<feature type="compositionally biased region" description="Acidic residues" evidence="1">
    <location>
        <begin position="1"/>
        <end position="11"/>
    </location>
</feature>
<dbReference type="AlphaFoldDB" id="K8ETN7"/>
<feature type="domain" description="JmjC" evidence="3">
    <location>
        <begin position="190"/>
        <end position="371"/>
    </location>
</feature>
<dbReference type="GO" id="GO:0005634">
    <property type="term" value="C:nucleus"/>
    <property type="evidence" value="ECO:0007669"/>
    <property type="project" value="TreeGrafter"/>
</dbReference>
<protein>
    <submittedName>
        <fullName evidence="4">JmjC domain-containing protein 8</fullName>
    </submittedName>
</protein>
<dbReference type="Proteomes" id="UP000198341">
    <property type="component" value="Chromosome 3"/>
</dbReference>
<dbReference type="InterPro" id="IPR003347">
    <property type="entry name" value="JmjC_dom"/>
</dbReference>
<feature type="transmembrane region" description="Helical" evidence="2">
    <location>
        <begin position="33"/>
        <end position="50"/>
    </location>
</feature>
<dbReference type="PROSITE" id="PS51184">
    <property type="entry name" value="JMJC"/>
    <property type="match status" value="1"/>
</dbReference>
<dbReference type="eggNOG" id="KOG2131">
    <property type="taxonomic scope" value="Eukaryota"/>
</dbReference>